<name>A0ABV9GKS7_9BACL</name>
<sequence>MSDKSQENNGKTRKIANLPLAYVGLSNHSRKLKEQNNSLIKSTKGKLHIFPNQ</sequence>
<comment type="caution">
    <text evidence="1">The sequence shown here is derived from an EMBL/GenBank/DDBJ whole genome shotgun (WGS) entry which is preliminary data.</text>
</comment>
<dbReference type="EMBL" id="JBHSFW010000004">
    <property type="protein sequence ID" value="MFC4618899.1"/>
    <property type="molecule type" value="Genomic_DNA"/>
</dbReference>
<evidence type="ECO:0000313" key="2">
    <source>
        <dbReference type="Proteomes" id="UP001596022"/>
    </source>
</evidence>
<evidence type="ECO:0000313" key="1">
    <source>
        <dbReference type="EMBL" id="MFC4618899.1"/>
    </source>
</evidence>
<dbReference type="RefSeq" id="WP_376846002.1">
    <property type="nucleotide sequence ID" value="NZ_JBHSFW010000004.1"/>
</dbReference>
<organism evidence="1 2">
    <name type="scientific">Camelliibacillus cellulosilyticus</name>
    <dbReference type="NCBI Taxonomy" id="2174486"/>
    <lineage>
        <taxon>Bacteria</taxon>
        <taxon>Bacillati</taxon>
        <taxon>Bacillota</taxon>
        <taxon>Bacilli</taxon>
        <taxon>Bacillales</taxon>
        <taxon>Sporolactobacillaceae</taxon>
        <taxon>Camelliibacillus</taxon>
    </lineage>
</organism>
<proteinExistence type="predicted"/>
<reference evidence="2" key="1">
    <citation type="journal article" date="2019" name="Int. J. Syst. Evol. Microbiol.">
        <title>The Global Catalogue of Microorganisms (GCM) 10K type strain sequencing project: providing services to taxonomists for standard genome sequencing and annotation.</title>
        <authorList>
            <consortium name="The Broad Institute Genomics Platform"/>
            <consortium name="The Broad Institute Genome Sequencing Center for Infectious Disease"/>
            <person name="Wu L."/>
            <person name="Ma J."/>
        </authorList>
    </citation>
    <scope>NUCLEOTIDE SEQUENCE [LARGE SCALE GENOMIC DNA]</scope>
    <source>
        <strain evidence="2">CGMCC 1.16306</strain>
    </source>
</reference>
<protein>
    <submittedName>
        <fullName evidence="1">Uncharacterized protein</fullName>
    </submittedName>
</protein>
<keyword evidence="2" id="KW-1185">Reference proteome</keyword>
<accession>A0ABV9GKS7</accession>
<dbReference type="Proteomes" id="UP001596022">
    <property type="component" value="Unassembled WGS sequence"/>
</dbReference>
<gene>
    <name evidence="1" type="ORF">ACFO4N_09175</name>
</gene>